<gene>
    <name evidence="1" type="ORF">C9374_013689</name>
</gene>
<accession>A0AA88GBT0</accession>
<dbReference type="EMBL" id="PYSW02000072">
    <property type="protein sequence ID" value="KAG2372625.1"/>
    <property type="molecule type" value="Genomic_DNA"/>
</dbReference>
<dbReference type="InterPro" id="IPR029016">
    <property type="entry name" value="GAF-like_dom_sf"/>
</dbReference>
<dbReference type="AlphaFoldDB" id="A0AA88GBT0"/>
<dbReference type="Proteomes" id="UP000816034">
    <property type="component" value="Unassembled WGS sequence"/>
</dbReference>
<dbReference type="GeneID" id="68106142"/>
<evidence type="ECO:0008006" key="3">
    <source>
        <dbReference type="Google" id="ProtNLM"/>
    </source>
</evidence>
<dbReference type="RefSeq" id="XP_044541800.1">
    <property type="nucleotide sequence ID" value="XM_044689593.1"/>
</dbReference>
<dbReference type="Gene3D" id="3.30.450.40">
    <property type="match status" value="1"/>
</dbReference>
<comment type="caution">
    <text evidence="1">The sequence shown here is derived from an EMBL/GenBank/DDBJ whole genome shotgun (WGS) entry which is preliminary data.</text>
</comment>
<evidence type="ECO:0000313" key="1">
    <source>
        <dbReference type="EMBL" id="KAG2372625.1"/>
    </source>
</evidence>
<reference evidence="1 2" key="1">
    <citation type="journal article" date="2018" name="BMC Genomics">
        <title>The genome of Naegleria lovaniensis, the basis for a comparative approach to unravel pathogenicity factors of the human pathogenic amoeba N. fowleri.</title>
        <authorList>
            <person name="Liechti N."/>
            <person name="Schurch N."/>
            <person name="Bruggmann R."/>
            <person name="Wittwer M."/>
        </authorList>
    </citation>
    <scope>NUCLEOTIDE SEQUENCE [LARGE SCALE GENOMIC DNA]</scope>
    <source>
        <strain evidence="1 2">ATCC 30569</strain>
    </source>
</reference>
<sequence>MSEKSLLLPLPINEQIYAEYLIKVGTSSEDISLISSSLNEINKQIDNLFSNAISHNDESFASKITTSNEMLQLFKYDVPKKTPGAFACSRAKDEKQFDLLQCAFGMEHVNPKDDRVIALAKFIHLLYEIVNALQKEVQCEWLGIYKNIHSCLYKMSYYGKFSRADFPIDEEHAKASTNSFVALNGVVVTWEDVNSASDSGQPYYSCDTMVQAECCLPIYDETNSKVIGIIDAEAHSKKFFSLERKFKLLRACFLLRFVFSMI</sequence>
<dbReference type="SUPFAM" id="SSF55781">
    <property type="entry name" value="GAF domain-like"/>
    <property type="match status" value="1"/>
</dbReference>
<name>A0AA88GBT0_NAELO</name>
<protein>
    <recommendedName>
        <fullName evidence="3">GAF domain-containing protein</fullName>
    </recommendedName>
</protein>
<organism evidence="1 2">
    <name type="scientific">Naegleria lovaniensis</name>
    <name type="common">Amoeba</name>
    <dbReference type="NCBI Taxonomy" id="51637"/>
    <lineage>
        <taxon>Eukaryota</taxon>
        <taxon>Discoba</taxon>
        <taxon>Heterolobosea</taxon>
        <taxon>Tetramitia</taxon>
        <taxon>Eutetramitia</taxon>
        <taxon>Vahlkampfiidae</taxon>
        <taxon>Naegleria</taxon>
    </lineage>
</organism>
<evidence type="ECO:0000313" key="2">
    <source>
        <dbReference type="Proteomes" id="UP000816034"/>
    </source>
</evidence>
<proteinExistence type="predicted"/>
<keyword evidence="2" id="KW-1185">Reference proteome</keyword>